<feature type="disulfide bond" evidence="2">
    <location>
        <begin position="18"/>
        <end position="82"/>
    </location>
</feature>
<evidence type="ECO:0000259" key="3">
    <source>
        <dbReference type="PROSITE" id="PS50287"/>
    </source>
</evidence>
<evidence type="ECO:0000256" key="2">
    <source>
        <dbReference type="PROSITE-ProRule" id="PRU00196"/>
    </source>
</evidence>
<feature type="non-terminal residue" evidence="4">
    <location>
        <position position="1"/>
    </location>
</feature>
<proteinExistence type="predicted"/>
<dbReference type="PANTHER" id="PTHR48071:SF27">
    <property type="entry name" value="SCAVENGER RECEPTOR CYSTEINE-RICH TYPE 1 PROTEIN M130-LIKE"/>
    <property type="match status" value="1"/>
</dbReference>
<feature type="non-terminal residue" evidence="4">
    <location>
        <position position="166"/>
    </location>
</feature>
<protein>
    <submittedName>
        <fullName evidence="4">Antigen WC1.1</fullName>
    </submittedName>
</protein>
<dbReference type="GO" id="GO:0005615">
    <property type="term" value="C:extracellular space"/>
    <property type="evidence" value="ECO:0007669"/>
    <property type="project" value="TreeGrafter"/>
</dbReference>
<dbReference type="FunFam" id="3.10.250.10:FF:000009">
    <property type="entry name" value="WC1"/>
    <property type="match status" value="1"/>
</dbReference>
<keyword evidence="1 2" id="KW-1015">Disulfide bond</keyword>
<dbReference type="SMART" id="SM00202">
    <property type="entry name" value="SR"/>
    <property type="match status" value="1"/>
</dbReference>
<sequence>RCAGRVEVKHQGQWGTVCGFFWDMNDAAVVCRQLGCGSALEAHWLAHFGPGSGPIWMSHVNCVGTESALSDCPHRGWGQHDCLHFWDVGVTCSDLVMGMCEPGSALWSQLRTPFLGLCHRFVQLVGGDSPCSGRVEINDGNEWKTVCDSNFDLKAANVVCREFQCG</sequence>
<dbReference type="STRING" id="118200.A0A093G7U7"/>
<dbReference type="PANTHER" id="PTHR48071">
    <property type="entry name" value="SRCR DOMAIN-CONTAINING PROTEIN"/>
    <property type="match status" value="1"/>
</dbReference>
<feature type="disulfide bond" evidence="2">
    <location>
        <begin position="31"/>
        <end position="92"/>
    </location>
</feature>
<feature type="domain" description="SRCR" evidence="3">
    <location>
        <begin position="122"/>
        <end position="166"/>
    </location>
</feature>
<evidence type="ECO:0000313" key="4">
    <source>
        <dbReference type="EMBL" id="KFV62824.1"/>
    </source>
</evidence>
<dbReference type="SUPFAM" id="SSF56487">
    <property type="entry name" value="SRCR-like"/>
    <property type="match status" value="2"/>
</dbReference>
<feature type="disulfide bond" evidence="2">
    <location>
        <begin position="62"/>
        <end position="72"/>
    </location>
</feature>
<dbReference type="InterPro" id="IPR036772">
    <property type="entry name" value="SRCR-like_dom_sf"/>
</dbReference>
<dbReference type="EMBL" id="KL215003">
    <property type="protein sequence ID" value="KFV62824.1"/>
    <property type="molecule type" value="Genomic_DNA"/>
</dbReference>
<comment type="caution">
    <text evidence="2">Lacks conserved residue(s) required for the propagation of feature annotation.</text>
</comment>
<dbReference type="PRINTS" id="PR00258">
    <property type="entry name" value="SPERACTRCPTR"/>
</dbReference>
<name>A0A093G7U7_DRYPU</name>
<keyword evidence="5" id="KW-1185">Reference proteome</keyword>
<dbReference type="PROSITE" id="PS50287">
    <property type="entry name" value="SRCR_2"/>
    <property type="match status" value="2"/>
</dbReference>
<organism evidence="4 5">
    <name type="scientific">Dryobates pubescens</name>
    <name type="common">Downy woodpecker</name>
    <name type="synonym">Picoides pubescens</name>
    <dbReference type="NCBI Taxonomy" id="118200"/>
    <lineage>
        <taxon>Eukaryota</taxon>
        <taxon>Metazoa</taxon>
        <taxon>Chordata</taxon>
        <taxon>Craniata</taxon>
        <taxon>Vertebrata</taxon>
        <taxon>Euteleostomi</taxon>
        <taxon>Archelosauria</taxon>
        <taxon>Archosauria</taxon>
        <taxon>Dinosauria</taxon>
        <taxon>Saurischia</taxon>
        <taxon>Theropoda</taxon>
        <taxon>Coelurosauria</taxon>
        <taxon>Aves</taxon>
        <taxon>Neognathae</taxon>
        <taxon>Neoaves</taxon>
        <taxon>Telluraves</taxon>
        <taxon>Coraciimorphae</taxon>
        <taxon>Piciformes</taxon>
        <taxon>Picidae</taxon>
        <taxon>Dryobates</taxon>
    </lineage>
</organism>
<dbReference type="Proteomes" id="UP000053875">
    <property type="component" value="Unassembled WGS sequence"/>
</dbReference>
<dbReference type="GO" id="GO:0004252">
    <property type="term" value="F:serine-type endopeptidase activity"/>
    <property type="evidence" value="ECO:0007669"/>
    <property type="project" value="TreeGrafter"/>
</dbReference>
<dbReference type="GO" id="GO:0031638">
    <property type="term" value="P:zymogen activation"/>
    <property type="evidence" value="ECO:0007669"/>
    <property type="project" value="TreeGrafter"/>
</dbReference>
<reference evidence="4 5" key="1">
    <citation type="submission" date="2014-04" db="EMBL/GenBank/DDBJ databases">
        <title>Genome evolution of avian class.</title>
        <authorList>
            <person name="Zhang G."/>
            <person name="Li C."/>
        </authorList>
    </citation>
    <scope>NUCLEOTIDE SEQUENCE [LARGE SCALE GENOMIC DNA]</scope>
    <source>
        <strain evidence="4">BGI_N307</strain>
    </source>
</reference>
<dbReference type="InterPro" id="IPR001190">
    <property type="entry name" value="SRCR"/>
</dbReference>
<dbReference type="GO" id="GO:0005886">
    <property type="term" value="C:plasma membrane"/>
    <property type="evidence" value="ECO:0007669"/>
    <property type="project" value="TreeGrafter"/>
</dbReference>
<dbReference type="Gene3D" id="3.10.250.10">
    <property type="entry name" value="SRCR-like domain"/>
    <property type="match status" value="2"/>
</dbReference>
<evidence type="ECO:0000313" key="5">
    <source>
        <dbReference type="Proteomes" id="UP000053875"/>
    </source>
</evidence>
<gene>
    <name evidence="4" type="ORF">N307_02093</name>
</gene>
<accession>A0A093G7U7</accession>
<dbReference type="AlphaFoldDB" id="A0A093G7U7"/>
<evidence type="ECO:0000256" key="1">
    <source>
        <dbReference type="ARBA" id="ARBA00023157"/>
    </source>
</evidence>
<feature type="domain" description="SRCR" evidence="3">
    <location>
        <begin position="1"/>
        <end position="93"/>
    </location>
</feature>
<dbReference type="Pfam" id="PF00530">
    <property type="entry name" value="SRCR"/>
    <property type="match status" value="2"/>
</dbReference>